<dbReference type="AlphaFoldDB" id="A0AA39QPM0"/>
<organism evidence="3 4">
    <name type="scientific">Armillaria luteobubalina</name>
    <dbReference type="NCBI Taxonomy" id="153913"/>
    <lineage>
        <taxon>Eukaryota</taxon>
        <taxon>Fungi</taxon>
        <taxon>Dikarya</taxon>
        <taxon>Basidiomycota</taxon>
        <taxon>Agaricomycotina</taxon>
        <taxon>Agaricomycetes</taxon>
        <taxon>Agaricomycetidae</taxon>
        <taxon>Agaricales</taxon>
        <taxon>Marasmiineae</taxon>
        <taxon>Physalacriaceae</taxon>
        <taxon>Armillaria</taxon>
    </lineage>
</organism>
<dbReference type="EMBL" id="JAUEPU010000001">
    <property type="protein sequence ID" value="KAK0506161.1"/>
    <property type="molecule type" value="Genomic_DNA"/>
</dbReference>
<gene>
    <name evidence="3" type="ORF">EDD18DRAFT_1122208</name>
</gene>
<accession>A0AA39QPM0</accession>
<evidence type="ECO:0000256" key="2">
    <source>
        <dbReference type="SAM" id="Phobius"/>
    </source>
</evidence>
<keyword evidence="2" id="KW-1133">Transmembrane helix</keyword>
<feature type="transmembrane region" description="Helical" evidence="2">
    <location>
        <begin position="95"/>
        <end position="115"/>
    </location>
</feature>
<keyword evidence="2" id="KW-0472">Membrane</keyword>
<feature type="region of interest" description="Disordered" evidence="1">
    <location>
        <begin position="255"/>
        <end position="302"/>
    </location>
</feature>
<sequence length="302" mass="33084">MKPREYCCCALPLINAGIYAALTEQFVAAFVAGILSMATPSSNALYVCFKQLSAAATPSFASWLFGIVCLVTAALQILGFVAVAKEKSILFRRYLSIHTIMILAVFSLAAAWTIVSATRHSTARSDCINDFFDTSNSDQADEADTLCQIFPWVDVGIMGGLWVLFAVVHVYLYVVLCSYSSMQQKDHAKYNALNDSANAFNDSIPMNTRGDPWDTRPSTDAPYGHGHTRQASDMSMSDVMAQPVRRPTDEVSVYSYSQYPPQPADAHTTDEHPTPKYSDSFYGGPSPHGEKPAHMQSHPGQL</sequence>
<feature type="region of interest" description="Disordered" evidence="1">
    <location>
        <begin position="201"/>
        <end position="240"/>
    </location>
</feature>
<evidence type="ECO:0000313" key="4">
    <source>
        <dbReference type="Proteomes" id="UP001175228"/>
    </source>
</evidence>
<reference evidence="3" key="1">
    <citation type="submission" date="2023-06" db="EMBL/GenBank/DDBJ databases">
        <authorList>
            <consortium name="Lawrence Berkeley National Laboratory"/>
            <person name="Ahrendt S."/>
            <person name="Sahu N."/>
            <person name="Indic B."/>
            <person name="Wong-Bajracharya J."/>
            <person name="Merenyi Z."/>
            <person name="Ke H.-M."/>
            <person name="Monk M."/>
            <person name="Kocsube S."/>
            <person name="Drula E."/>
            <person name="Lipzen A."/>
            <person name="Balint B."/>
            <person name="Henrissat B."/>
            <person name="Andreopoulos B."/>
            <person name="Martin F.M."/>
            <person name="Harder C.B."/>
            <person name="Rigling D."/>
            <person name="Ford K.L."/>
            <person name="Foster G.D."/>
            <person name="Pangilinan J."/>
            <person name="Papanicolaou A."/>
            <person name="Barry K."/>
            <person name="LaButti K."/>
            <person name="Viragh M."/>
            <person name="Koriabine M."/>
            <person name="Yan M."/>
            <person name="Riley R."/>
            <person name="Champramary S."/>
            <person name="Plett K.L."/>
            <person name="Tsai I.J."/>
            <person name="Slot J."/>
            <person name="Sipos G."/>
            <person name="Plett J."/>
            <person name="Nagy L.G."/>
            <person name="Grigoriev I.V."/>
        </authorList>
    </citation>
    <scope>NUCLEOTIDE SEQUENCE</scope>
    <source>
        <strain evidence="3">HWK02</strain>
    </source>
</reference>
<keyword evidence="2" id="KW-0812">Transmembrane</keyword>
<evidence type="ECO:0008006" key="5">
    <source>
        <dbReference type="Google" id="ProtNLM"/>
    </source>
</evidence>
<protein>
    <recommendedName>
        <fullName evidence="5">Transmembrane protein</fullName>
    </recommendedName>
</protein>
<feature type="transmembrane region" description="Helical" evidence="2">
    <location>
        <begin position="60"/>
        <end position="83"/>
    </location>
</feature>
<dbReference type="Proteomes" id="UP001175228">
    <property type="component" value="Unassembled WGS sequence"/>
</dbReference>
<name>A0AA39QPM0_9AGAR</name>
<evidence type="ECO:0000313" key="3">
    <source>
        <dbReference type="EMBL" id="KAK0506161.1"/>
    </source>
</evidence>
<comment type="caution">
    <text evidence="3">The sequence shown here is derived from an EMBL/GenBank/DDBJ whole genome shotgun (WGS) entry which is preliminary data.</text>
</comment>
<keyword evidence="4" id="KW-1185">Reference proteome</keyword>
<proteinExistence type="predicted"/>
<evidence type="ECO:0000256" key="1">
    <source>
        <dbReference type="SAM" id="MobiDB-lite"/>
    </source>
</evidence>
<feature type="transmembrane region" description="Helical" evidence="2">
    <location>
        <begin position="160"/>
        <end position="179"/>
    </location>
</feature>